<organism evidence="5 6">
    <name type="scientific">Alkalicoccobacillus plakortidis</name>
    <dbReference type="NCBI Taxonomy" id="444060"/>
    <lineage>
        <taxon>Bacteria</taxon>
        <taxon>Bacillati</taxon>
        <taxon>Bacillota</taxon>
        <taxon>Bacilli</taxon>
        <taxon>Bacillales</taxon>
        <taxon>Bacillaceae</taxon>
        <taxon>Alkalicoccobacillus</taxon>
    </lineage>
</organism>
<evidence type="ECO:0000313" key="6">
    <source>
        <dbReference type="Proteomes" id="UP001203665"/>
    </source>
</evidence>
<proteinExistence type="inferred from homology"/>
<sequence length="170" mass="19958">MTKPIVERLLVNYKTLDEFKNFREFGAAELSMKDDLSANIIENDSESPFYGIYFGKKLVARMSLYRIDQRFDQYFDPPQDYFELWKLEVLEPYRNKGYGQALVEFAKSFGLPVKTNARQASSEFWDKSGFDSLTYDPERDRGESPFVWFPEGVIEQEQQPTTEPVTDKQQ</sequence>
<evidence type="ECO:0000256" key="3">
    <source>
        <dbReference type="HAMAP-Rule" id="MF_00824"/>
    </source>
</evidence>
<evidence type="ECO:0000313" key="5">
    <source>
        <dbReference type="EMBL" id="MCM2674835.1"/>
    </source>
</evidence>
<name>A0ABT0XGD5_9BACI</name>
<evidence type="ECO:0000256" key="1">
    <source>
        <dbReference type="ARBA" id="ARBA00022679"/>
    </source>
</evidence>
<dbReference type="PROSITE" id="PS51186">
    <property type="entry name" value="GNAT"/>
    <property type="match status" value="1"/>
</dbReference>
<evidence type="ECO:0000259" key="4">
    <source>
        <dbReference type="PROSITE" id="PS51186"/>
    </source>
</evidence>
<dbReference type="EMBL" id="JAMQJY010000001">
    <property type="protein sequence ID" value="MCM2674835.1"/>
    <property type="molecule type" value="Genomic_DNA"/>
</dbReference>
<dbReference type="InterPro" id="IPR000182">
    <property type="entry name" value="GNAT_dom"/>
</dbReference>
<keyword evidence="6" id="KW-1185">Reference proteome</keyword>
<dbReference type="InterPro" id="IPR016181">
    <property type="entry name" value="Acyl_CoA_acyltransferase"/>
</dbReference>
<dbReference type="RefSeq" id="WP_251604941.1">
    <property type="nucleotide sequence ID" value="NZ_JAMQJY010000001.1"/>
</dbReference>
<keyword evidence="1 3" id="KW-0808">Transferase</keyword>
<feature type="domain" description="N-acetyltransferase" evidence="4">
    <location>
        <begin position="9"/>
        <end position="153"/>
    </location>
</feature>
<dbReference type="PIRSF" id="PIRSF037732">
    <property type="entry name" value="YlbP_prd"/>
    <property type="match status" value="1"/>
</dbReference>
<dbReference type="SUPFAM" id="SSF55729">
    <property type="entry name" value="Acyl-CoA N-acyltransferases (Nat)"/>
    <property type="match status" value="1"/>
</dbReference>
<keyword evidence="2 3" id="KW-0012">Acyltransferase</keyword>
<dbReference type="NCBIfam" id="NF010241">
    <property type="entry name" value="PRK13688.1"/>
    <property type="match status" value="1"/>
</dbReference>
<dbReference type="HAMAP" id="MF_00824">
    <property type="entry name" value="Acetyltransf_YlbP"/>
    <property type="match status" value="1"/>
</dbReference>
<reference evidence="5" key="1">
    <citation type="submission" date="2022-06" db="EMBL/GenBank/DDBJ databases">
        <title>Alkalicoccobacillus porphyridii sp. nov., isolated from a marine red alga, Porphyridium purpureum and reclassification of Shouchella plakortidis and Shouchella gibsonii as Alkalicoccobacillus plakortidis comb. nov. and Alkalicoccobacillus gibsonii comb. nov.</title>
        <authorList>
            <person name="Kim K.H."/>
            <person name="Lee J.K."/>
            <person name="Han D.M."/>
            <person name="Baek J.H."/>
            <person name="Jeon C.O."/>
        </authorList>
    </citation>
    <scope>NUCLEOTIDE SEQUENCE</scope>
    <source>
        <strain evidence="5">DSM 19153</strain>
    </source>
</reference>
<dbReference type="Gene3D" id="3.40.630.30">
    <property type="match status" value="1"/>
</dbReference>
<protein>
    <recommendedName>
        <fullName evidence="3">Uncharacterized N-acetyltransferase NDM98_04480</fullName>
        <ecNumber evidence="3">2.3.1.-</ecNumber>
    </recommendedName>
</protein>
<dbReference type="CDD" id="cd04301">
    <property type="entry name" value="NAT_SF"/>
    <property type="match status" value="1"/>
</dbReference>
<dbReference type="Proteomes" id="UP001203665">
    <property type="component" value="Unassembled WGS sequence"/>
</dbReference>
<evidence type="ECO:0000256" key="2">
    <source>
        <dbReference type="ARBA" id="ARBA00023315"/>
    </source>
</evidence>
<gene>
    <name evidence="5" type="ORF">NDM98_04480</name>
</gene>
<accession>A0ABT0XGD5</accession>
<comment type="caution">
    <text evidence="5">The sequence shown here is derived from an EMBL/GenBank/DDBJ whole genome shotgun (WGS) entry which is preliminary data.</text>
</comment>
<dbReference type="InterPro" id="IPR017274">
    <property type="entry name" value="YlbP"/>
</dbReference>
<dbReference type="Pfam" id="PF00583">
    <property type="entry name" value="Acetyltransf_1"/>
    <property type="match status" value="1"/>
</dbReference>
<dbReference type="EC" id="2.3.1.-" evidence="3"/>